<comment type="caution">
    <text evidence="3">The sequence shown here is derived from an EMBL/GenBank/DDBJ whole genome shotgun (WGS) entry which is preliminary data.</text>
</comment>
<evidence type="ECO:0000313" key="3">
    <source>
        <dbReference type="EMBL" id="RKG82493.1"/>
    </source>
</evidence>
<name>A0A3A8IYW3_9BACT</name>
<dbReference type="PROSITE" id="PS50234">
    <property type="entry name" value="VWFA"/>
    <property type="match status" value="1"/>
</dbReference>
<dbReference type="AlphaFoldDB" id="A0A3A8IYW3"/>
<dbReference type="Proteomes" id="UP000268094">
    <property type="component" value="Unassembled WGS sequence"/>
</dbReference>
<dbReference type="RefSeq" id="WP_120543188.1">
    <property type="nucleotide sequence ID" value="NZ_RAVZ01000193.1"/>
</dbReference>
<dbReference type="InterPro" id="IPR036465">
    <property type="entry name" value="vWFA_dom_sf"/>
</dbReference>
<dbReference type="Gene3D" id="3.40.50.410">
    <property type="entry name" value="von Willebrand factor, type A domain"/>
    <property type="match status" value="1"/>
</dbReference>
<dbReference type="SUPFAM" id="SSF53300">
    <property type="entry name" value="vWA-like"/>
    <property type="match status" value="1"/>
</dbReference>
<feature type="domain" description="VWFA" evidence="2">
    <location>
        <begin position="34"/>
        <end position="239"/>
    </location>
</feature>
<feature type="compositionally biased region" description="Acidic residues" evidence="1">
    <location>
        <begin position="303"/>
        <end position="313"/>
    </location>
</feature>
<reference evidence="4" key="1">
    <citation type="submission" date="2018-09" db="EMBL/GenBank/DDBJ databases">
        <authorList>
            <person name="Livingstone P.G."/>
            <person name="Whitworth D.E."/>
        </authorList>
    </citation>
    <scope>NUCLEOTIDE SEQUENCE [LARGE SCALE GENOMIC DNA]</scope>
    <source>
        <strain evidence="4">CA054A</strain>
    </source>
</reference>
<feature type="region of interest" description="Disordered" evidence="1">
    <location>
        <begin position="294"/>
        <end position="313"/>
    </location>
</feature>
<sequence>MGHEKPIEPFSDLHREGDRVRAVLLHDPTVEGLDMAIYMDASGSMREEYKYETKPRTFLEWIRGAPLKDPANQVEPQVRWMLEYLATKDRNGLLRVAYWASGTNGRQVEVVGELKGTDVNQYKFPGAKQLGGFTYLEPALRDYVKYLEEQVKVGAKRGCAIIVTDGRLHDAEAVEKFSAEVAKKIATGKLPRINFVLVGVGDDIDEEQLEHIAHQEHPGVGHLWCHRIAKEITQVAELVAVLVDETMTVAAGGTIYDDKGKVLKTYEGRLPAVLEFDVPEGAKSFTLEVHGQRYTQPLPDEEHHDEDEDEDHH</sequence>
<dbReference type="InterPro" id="IPR002035">
    <property type="entry name" value="VWF_A"/>
</dbReference>
<organism evidence="3 4">
    <name type="scientific">Corallococcus terminator</name>
    <dbReference type="NCBI Taxonomy" id="2316733"/>
    <lineage>
        <taxon>Bacteria</taxon>
        <taxon>Pseudomonadati</taxon>
        <taxon>Myxococcota</taxon>
        <taxon>Myxococcia</taxon>
        <taxon>Myxococcales</taxon>
        <taxon>Cystobacterineae</taxon>
        <taxon>Myxococcaceae</taxon>
        <taxon>Corallococcus</taxon>
    </lineage>
</organism>
<protein>
    <submittedName>
        <fullName evidence="3">VWA domain-containing protein</fullName>
    </submittedName>
</protein>
<evidence type="ECO:0000259" key="2">
    <source>
        <dbReference type="PROSITE" id="PS50234"/>
    </source>
</evidence>
<dbReference type="EMBL" id="RAVZ01000193">
    <property type="protein sequence ID" value="RKG82493.1"/>
    <property type="molecule type" value="Genomic_DNA"/>
</dbReference>
<keyword evidence="4" id="KW-1185">Reference proteome</keyword>
<proteinExistence type="predicted"/>
<evidence type="ECO:0000256" key="1">
    <source>
        <dbReference type="SAM" id="MobiDB-lite"/>
    </source>
</evidence>
<dbReference type="OrthoDB" id="5489552at2"/>
<evidence type="ECO:0000313" key="4">
    <source>
        <dbReference type="Proteomes" id="UP000268094"/>
    </source>
</evidence>
<accession>A0A3A8IYW3</accession>
<gene>
    <name evidence="3" type="ORF">D7V88_25160</name>
</gene>
<dbReference type="CDD" id="cd00198">
    <property type="entry name" value="vWFA"/>
    <property type="match status" value="1"/>
</dbReference>